<evidence type="ECO:0000256" key="2">
    <source>
        <dbReference type="SAM" id="SignalP"/>
    </source>
</evidence>
<evidence type="ECO:0000256" key="1">
    <source>
        <dbReference type="ARBA" id="ARBA00022729"/>
    </source>
</evidence>
<dbReference type="RefSeq" id="WP_186558208.1">
    <property type="nucleotide sequence ID" value="NZ_JACNMF010000001.1"/>
</dbReference>
<dbReference type="InterPro" id="IPR027385">
    <property type="entry name" value="Beta-barrel_OMP"/>
</dbReference>
<sequence length="190" mass="21060">MKKLPIVLIVLISSINAFAQIELSPGIRGGVNFTNITNTDYDAKTDFYVGAFGEIKFANFYALQPEVTYSRQGAKSRLSSGSDIEIQYLAITIANKFSPFRDLGLHAIIGPTFNFKLADNAVVEDYEGFDIGFMGGLGYELPFGLTIEARYIIGFVDILGSNINNTVAFDELYVNKVFQVGVAYKFNFKR</sequence>
<proteinExistence type="predicted"/>
<keyword evidence="5" id="KW-1185">Reference proteome</keyword>
<protein>
    <submittedName>
        <fullName evidence="4">Porin family protein</fullName>
    </submittedName>
</protein>
<comment type="caution">
    <text evidence="4">The sequence shown here is derived from an EMBL/GenBank/DDBJ whole genome shotgun (WGS) entry which is preliminary data.</text>
</comment>
<dbReference type="AlphaFoldDB" id="A0A923KJC7"/>
<dbReference type="Proteomes" id="UP000656244">
    <property type="component" value="Unassembled WGS sequence"/>
</dbReference>
<dbReference type="SUPFAM" id="SSF56925">
    <property type="entry name" value="OMPA-like"/>
    <property type="match status" value="1"/>
</dbReference>
<name>A0A923KJC7_9FLAO</name>
<feature type="chain" id="PRO_5037894999" evidence="2">
    <location>
        <begin position="20"/>
        <end position="190"/>
    </location>
</feature>
<organism evidence="4 5">
    <name type="scientific">Hyunsoonleella aquatilis</name>
    <dbReference type="NCBI Taxonomy" id="2762758"/>
    <lineage>
        <taxon>Bacteria</taxon>
        <taxon>Pseudomonadati</taxon>
        <taxon>Bacteroidota</taxon>
        <taxon>Flavobacteriia</taxon>
        <taxon>Flavobacteriales</taxon>
        <taxon>Flavobacteriaceae</taxon>
    </lineage>
</organism>
<evidence type="ECO:0000259" key="3">
    <source>
        <dbReference type="Pfam" id="PF13505"/>
    </source>
</evidence>
<dbReference type="Pfam" id="PF13505">
    <property type="entry name" value="OMP_b-brl"/>
    <property type="match status" value="1"/>
</dbReference>
<accession>A0A923KJC7</accession>
<reference evidence="4" key="1">
    <citation type="submission" date="2020-08" db="EMBL/GenBank/DDBJ databases">
        <title>Hyunsoonleella sp. strain SJ7 genome sequencing and assembly.</title>
        <authorList>
            <person name="Kim I."/>
        </authorList>
    </citation>
    <scope>NUCLEOTIDE SEQUENCE</scope>
    <source>
        <strain evidence="4">SJ7</strain>
    </source>
</reference>
<evidence type="ECO:0000313" key="5">
    <source>
        <dbReference type="Proteomes" id="UP000656244"/>
    </source>
</evidence>
<feature type="signal peptide" evidence="2">
    <location>
        <begin position="1"/>
        <end position="19"/>
    </location>
</feature>
<dbReference type="EMBL" id="JACNMF010000001">
    <property type="protein sequence ID" value="MBC3757207.1"/>
    <property type="molecule type" value="Genomic_DNA"/>
</dbReference>
<dbReference type="InterPro" id="IPR011250">
    <property type="entry name" value="OMP/PagP_B-barrel"/>
</dbReference>
<gene>
    <name evidence="4" type="ORF">H7U19_02245</name>
</gene>
<keyword evidence="1 2" id="KW-0732">Signal</keyword>
<feature type="domain" description="Outer membrane protein beta-barrel" evidence="3">
    <location>
        <begin position="7"/>
        <end position="186"/>
    </location>
</feature>
<evidence type="ECO:0000313" key="4">
    <source>
        <dbReference type="EMBL" id="MBC3757207.1"/>
    </source>
</evidence>